<keyword evidence="13" id="KW-0812">Transmembrane</keyword>
<dbReference type="EMBL" id="JAPDRL010000035">
    <property type="protein sequence ID" value="KAJ9664833.1"/>
    <property type="molecule type" value="Genomic_DNA"/>
</dbReference>
<accession>A0ABQ9NSZ9</accession>
<dbReference type="CDD" id="cd18793">
    <property type="entry name" value="SF2_C_SNF"/>
    <property type="match status" value="1"/>
</dbReference>
<keyword evidence="3" id="KW-0597">Phosphoprotein</keyword>
<feature type="transmembrane region" description="Helical" evidence="13">
    <location>
        <begin position="131"/>
        <end position="148"/>
    </location>
</feature>
<dbReference type="SMART" id="SM00014">
    <property type="entry name" value="acidPPc"/>
    <property type="match status" value="1"/>
</dbReference>
<evidence type="ECO:0000256" key="10">
    <source>
        <dbReference type="ARBA" id="ARBA00023204"/>
    </source>
</evidence>
<evidence type="ECO:0000256" key="1">
    <source>
        <dbReference type="ARBA" id="ARBA00004123"/>
    </source>
</evidence>
<dbReference type="Pfam" id="PF14378">
    <property type="entry name" value="PAP2_3"/>
    <property type="match status" value="1"/>
</dbReference>
<name>A0ABQ9NSZ9_9PEZI</name>
<dbReference type="InterPro" id="IPR038718">
    <property type="entry name" value="SNF2-like_sf"/>
</dbReference>
<dbReference type="InterPro" id="IPR027417">
    <property type="entry name" value="P-loop_NTPase"/>
</dbReference>
<keyword evidence="17" id="KW-1185">Reference proteome</keyword>
<keyword evidence="10" id="KW-0234">DNA repair</keyword>
<sequence>MKASAYIPSYDRSVQMFSRAKVLPAWPSIPVFIPHRVRRKFRAARSKVHSRQTPTSSITALETSFDPADTLRSLRNHQWSFYDGQYVFLAVVGIFSLSVMEEPGPFLKTIIATLLMASLIIPVTRQFFLPFLPVIAWLVLFYSCKFIPGDYRPPIWVRVLPTLENILYGANLSNILSAHKHVVLDVLAWLPYGITHFGAPVVVSAIMFVFGPPGTVPTFARAFGYMNVAGVIIQMLFPCSPPWYENLYGLAPANYSIPGSPAGLARIDKLFGIDLYTSTFTASPLVFGAFPSLHAGNSVIEALFMSHVFPRLRPLFVLYALWLWWATMYLSHHYAVDLVGGALLAAIAFFFAKANFLPRLQKDKEFRWDYDYVELGEVQDGVAYGMPDLYQQFQQPSADSDEWTIVVGDFGIAAPHTSIPQPPLTGIVLDTFSEEDHMSSLTLTSYASHGVVQHFQRSFSGPLLILAIEGIWHPASNIIRTTLPTFDTSRHRPKTVVLTDDKENCAPGSQKAVRLYGGTPQSVDRLIRPFKCPGSAMPTRASEKPARKRRKISYADADGSTEDGDKPYSNEDRLALATRDVNRFPIFKVKDKETTFRARFAVPLINKDAGAYNAFRPAPLLGMRQGAVFVAKPLHDPSGEFAIVLYDPTVDDKPVAKGDAEQKADDETKDKPKLDEPIMHKSLADILGLKKKVEDRPRVPVVIDPRLAKVLRPHQIEGVKFLYRATTGLIDPKANGCIMADEMGLGKTLQCIALMWTLLKQSPDAGKSTIQKCVIACPSSLVRNWANELVKWLGKDAVNPFAIDGKATKEELTQQLRQWSIANGRAVTRPVLIVSYETLRLNCEELRNTPIGLLLCDEGHRLKNGESQTFTALNGLNVQKRVILSGTPIQNDLSEYFSLLNFANPDYLGTRNEFRKKYELPILRGRDAAGTDTDRKKGDECLKELLTLVNKFIIRRTNDILSKYLPVKYEHVVFCNLAPFQTDLYNHFIRSPDIKLLLRGKGSQPLKAIGMLKKLCNHPDLLDLPTDLPGCEEFYPADFVPKDARGRDRDVKPWYSGKMLVLDRMLARIRQDTNDKIVLISNYTQTLDVFDKLCRSRGYGCLRLDGTMNVNKRQKLVDKFNDPEGQEFVFLLSSKAGGCGLNLIGANRLVLFDPDWNPAADQQALARVWRDGQKKDCFVYRFIATGTIEEKIFQRQSHKQSLSSCVVDSAEDVERHFSLDSLRELFQYRPGTTSDTHDTFKCKRCKSDGRQHIKAPAMLYGDTSTWNHFVNDGESGPLGRIQDLLLRQETSEKDVSAVFQYISH</sequence>
<keyword evidence="11" id="KW-0539">Nucleus</keyword>
<dbReference type="PANTHER" id="PTHR45629:SF7">
    <property type="entry name" value="DNA EXCISION REPAIR PROTEIN ERCC-6-RELATED"/>
    <property type="match status" value="1"/>
</dbReference>
<evidence type="ECO:0000313" key="17">
    <source>
        <dbReference type="Proteomes" id="UP001172684"/>
    </source>
</evidence>
<dbReference type="SMART" id="SM00487">
    <property type="entry name" value="DEXDc"/>
    <property type="match status" value="1"/>
</dbReference>
<feature type="transmembrane region" description="Helical" evidence="13">
    <location>
        <begin position="81"/>
        <end position="100"/>
    </location>
</feature>
<keyword evidence="7" id="KW-0347">Helicase</keyword>
<dbReference type="Pfam" id="PF00271">
    <property type="entry name" value="Helicase_C"/>
    <property type="match status" value="1"/>
</dbReference>
<evidence type="ECO:0000256" key="4">
    <source>
        <dbReference type="ARBA" id="ARBA00022741"/>
    </source>
</evidence>
<keyword evidence="6" id="KW-0378">Hydrolase</keyword>
<dbReference type="SMART" id="SM00490">
    <property type="entry name" value="HELICc"/>
    <property type="match status" value="1"/>
</dbReference>
<dbReference type="InterPro" id="IPR014001">
    <property type="entry name" value="Helicase_ATP-bd"/>
</dbReference>
<organism evidence="16 17">
    <name type="scientific">Coniosporium apollinis</name>
    <dbReference type="NCBI Taxonomy" id="61459"/>
    <lineage>
        <taxon>Eukaryota</taxon>
        <taxon>Fungi</taxon>
        <taxon>Dikarya</taxon>
        <taxon>Ascomycota</taxon>
        <taxon>Pezizomycotina</taxon>
        <taxon>Dothideomycetes</taxon>
        <taxon>Dothideomycetes incertae sedis</taxon>
        <taxon>Coniosporium</taxon>
    </lineage>
</organism>
<feature type="domain" description="Helicase C-terminal" evidence="15">
    <location>
        <begin position="1061"/>
        <end position="1214"/>
    </location>
</feature>
<feature type="domain" description="Helicase ATP-binding" evidence="14">
    <location>
        <begin position="728"/>
        <end position="906"/>
    </location>
</feature>
<evidence type="ECO:0000313" key="16">
    <source>
        <dbReference type="EMBL" id="KAJ9664833.1"/>
    </source>
</evidence>
<dbReference type="Gene3D" id="3.40.50.10810">
    <property type="entry name" value="Tandem AAA-ATPase domain"/>
    <property type="match status" value="1"/>
</dbReference>
<dbReference type="InterPro" id="IPR013967">
    <property type="entry name" value="Rad54_N"/>
</dbReference>
<evidence type="ECO:0000256" key="2">
    <source>
        <dbReference type="ARBA" id="ARBA00007025"/>
    </source>
</evidence>
<comment type="similarity">
    <text evidence="2">Belongs to the SNF2/RAD54 helicase family.</text>
</comment>
<dbReference type="Gene3D" id="1.20.144.10">
    <property type="entry name" value="Phosphatidic acid phosphatase type 2/haloperoxidase"/>
    <property type="match status" value="1"/>
</dbReference>
<keyword evidence="8" id="KW-0067">ATP-binding</keyword>
<evidence type="ECO:0000256" key="3">
    <source>
        <dbReference type="ARBA" id="ARBA00022553"/>
    </source>
</evidence>
<feature type="transmembrane region" description="Helical" evidence="13">
    <location>
        <begin position="189"/>
        <end position="210"/>
    </location>
</feature>
<dbReference type="CDD" id="cd03386">
    <property type="entry name" value="PAP2_Aur1_like"/>
    <property type="match status" value="1"/>
</dbReference>
<dbReference type="PANTHER" id="PTHR45629">
    <property type="entry name" value="SNF2/RAD54 FAMILY MEMBER"/>
    <property type="match status" value="1"/>
</dbReference>
<feature type="region of interest" description="Disordered" evidence="12">
    <location>
        <begin position="654"/>
        <end position="673"/>
    </location>
</feature>
<dbReference type="InterPro" id="IPR000330">
    <property type="entry name" value="SNF2_N"/>
</dbReference>
<keyword evidence="4" id="KW-0547">Nucleotide-binding</keyword>
<dbReference type="SUPFAM" id="SSF52540">
    <property type="entry name" value="P-loop containing nucleoside triphosphate hydrolases"/>
    <property type="match status" value="2"/>
</dbReference>
<evidence type="ECO:0000256" key="9">
    <source>
        <dbReference type="ARBA" id="ARBA00023125"/>
    </source>
</evidence>
<evidence type="ECO:0000259" key="15">
    <source>
        <dbReference type="PROSITE" id="PS51194"/>
    </source>
</evidence>
<keyword evidence="13" id="KW-1133">Transmembrane helix</keyword>
<dbReference type="SUPFAM" id="SSF48317">
    <property type="entry name" value="Acid phosphatase/Vanadium-dependent haloperoxidase"/>
    <property type="match status" value="1"/>
</dbReference>
<evidence type="ECO:0000256" key="13">
    <source>
        <dbReference type="SAM" id="Phobius"/>
    </source>
</evidence>
<dbReference type="Proteomes" id="UP001172684">
    <property type="component" value="Unassembled WGS sequence"/>
</dbReference>
<dbReference type="PROSITE" id="PS51192">
    <property type="entry name" value="HELICASE_ATP_BIND_1"/>
    <property type="match status" value="1"/>
</dbReference>
<reference evidence="16" key="1">
    <citation type="submission" date="2022-10" db="EMBL/GenBank/DDBJ databases">
        <title>Culturing micro-colonial fungi from biological soil crusts in the Mojave desert and describing Neophaeococcomyces mojavensis, and introducing the new genera and species Taxawa tesnikishii.</title>
        <authorList>
            <person name="Kurbessoian T."/>
            <person name="Stajich J.E."/>
        </authorList>
    </citation>
    <scope>NUCLEOTIDE SEQUENCE</scope>
    <source>
        <strain evidence="16">TK_1</strain>
    </source>
</reference>
<dbReference type="InterPro" id="IPR000326">
    <property type="entry name" value="PAP2/HPO"/>
</dbReference>
<evidence type="ECO:0000256" key="11">
    <source>
        <dbReference type="ARBA" id="ARBA00023242"/>
    </source>
</evidence>
<proteinExistence type="inferred from homology"/>
<dbReference type="Gene3D" id="1.20.120.850">
    <property type="entry name" value="SWI2/SNF2 ATPases, N-terminal domain"/>
    <property type="match status" value="1"/>
</dbReference>
<dbReference type="Pfam" id="PF00176">
    <property type="entry name" value="SNF2-rel_dom"/>
    <property type="match status" value="1"/>
</dbReference>
<dbReference type="Pfam" id="PF08658">
    <property type="entry name" value="Rad54_N"/>
    <property type="match status" value="1"/>
</dbReference>
<feature type="transmembrane region" description="Helical" evidence="13">
    <location>
        <begin position="338"/>
        <end position="357"/>
    </location>
</feature>
<keyword evidence="5" id="KW-0227">DNA damage</keyword>
<comment type="caution">
    <text evidence="16">The sequence shown here is derived from an EMBL/GenBank/DDBJ whole genome shotgun (WGS) entry which is preliminary data.</text>
</comment>
<evidence type="ECO:0000256" key="12">
    <source>
        <dbReference type="SAM" id="MobiDB-lite"/>
    </source>
</evidence>
<protein>
    <submittedName>
        <fullName evidence="16">DNA-dependent ATPase protein rad54</fullName>
    </submittedName>
</protein>
<dbReference type="InterPro" id="IPR001650">
    <property type="entry name" value="Helicase_C-like"/>
</dbReference>
<keyword evidence="13" id="KW-0472">Membrane</keyword>
<dbReference type="InterPro" id="IPR026841">
    <property type="entry name" value="Aur1/Ipt1"/>
</dbReference>
<dbReference type="InterPro" id="IPR036938">
    <property type="entry name" value="PAP2/HPO_sf"/>
</dbReference>
<feature type="region of interest" description="Disordered" evidence="12">
    <location>
        <begin position="532"/>
        <end position="570"/>
    </location>
</feature>
<evidence type="ECO:0000256" key="7">
    <source>
        <dbReference type="ARBA" id="ARBA00022806"/>
    </source>
</evidence>
<feature type="transmembrane region" description="Helical" evidence="13">
    <location>
        <begin position="222"/>
        <end position="244"/>
    </location>
</feature>
<evidence type="ECO:0000256" key="5">
    <source>
        <dbReference type="ARBA" id="ARBA00022763"/>
    </source>
</evidence>
<dbReference type="InterPro" id="IPR050496">
    <property type="entry name" value="SNF2_RAD54_helicase_repair"/>
</dbReference>
<evidence type="ECO:0000259" key="14">
    <source>
        <dbReference type="PROSITE" id="PS51192"/>
    </source>
</evidence>
<dbReference type="PROSITE" id="PS51194">
    <property type="entry name" value="HELICASE_CTER"/>
    <property type="match status" value="1"/>
</dbReference>
<gene>
    <name evidence="16" type="primary">RAD54</name>
    <name evidence="16" type="ORF">H2201_005054</name>
</gene>
<dbReference type="Gene3D" id="3.40.50.300">
    <property type="entry name" value="P-loop containing nucleotide triphosphate hydrolases"/>
    <property type="match status" value="1"/>
</dbReference>
<evidence type="ECO:0000256" key="8">
    <source>
        <dbReference type="ARBA" id="ARBA00022840"/>
    </source>
</evidence>
<comment type="subcellular location">
    <subcellularLocation>
        <location evidence="1">Nucleus</location>
    </subcellularLocation>
</comment>
<dbReference type="InterPro" id="IPR049730">
    <property type="entry name" value="SNF2/RAD54-like_C"/>
</dbReference>
<keyword evidence="9" id="KW-0238">DNA-binding</keyword>
<evidence type="ECO:0000256" key="6">
    <source>
        <dbReference type="ARBA" id="ARBA00022801"/>
    </source>
</evidence>